<evidence type="ECO:0000313" key="2">
    <source>
        <dbReference type="EMBL" id="KAK7345087.1"/>
    </source>
</evidence>
<feature type="compositionally biased region" description="Low complexity" evidence="1">
    <location>
        <begin position="146"/>
        <end position="159"/>
    </location>
</feature>
<feature type="compositionally biased region" description="Basic and acidic residues" evidence="1">
    <location>
        <begin position="165"/>
        <end position="180"/>
    </location>
</feature>
<keyword evidence="3" id="KW-1185">Reference proteome</keyword>
<protein>
    <submittedName>
        <fullName evidence="2">Uncharacterized protein</fullName>
    </submittedName>
</protein>
<feature type="region of interest" description="Disordered" evidence="1">
    <location>
        <begin position="123"/>
        <end position="180"/>
    </location>
</feature>
<reference evidence="2 3" key="1">
    <citation type="submission" date="2024-01" db="EMBL/GenBank/DDBJ databases">
        <title>The genomes of 5 underutilized Papilionoideae crops provide insights into root nodulation and disease resistanc.</title>
        <authorList>
            <person name="Jiang F."/>
        </authorList>
    </citation>
    <scope>NUCLEOTIDE SEQUENCE [LARGE SCALE GENOMIC DNA]</scope>
    <source>
        <strain evidence="2">LVBAO_FW01</strain>
        <tissue evidence="2">Leaves</tissue>
    </source>
</reference>
<dbReference type="Proteomes" id="UP001367508">
    <property type="component" value="Unassembled WGS sequence"/>
</dbReference>
<evidence type="ECO:0000313" key="3">
    <source>
        <dbReference type="Proteomes" id="UP001367508"/>
    </source>
</evidence>
<evidence type="ECO:0000256" key="1">
    <source>
        <dbReference type="SAM" id="MobiDB-lite"/>
    </source>
</evidence>
<sequence length="180" mass="20344">MHVSTFDKNGTEPCMERFTKTSRVYQVLDLSLLPKDSRNAVREADPYGSLKQGIALLQGAIKYLKGERVEENWLLHWASDKRYTSTRKARHGSCGSGFASTTSLDTQALLVALMDVMMNRLGEPQLSTKPPKPYYQPRARQAVQAPLKPSEPLKLPSSHKAMKAMQKETKESQHDWPPKF</sequence>
<gene>
    <name evidence="2" type="ORF">VNO77_15502</name>
</gene>
<comment type="caution">
    <text evidence="2">The sequence shown here is derived from an EMBL/GenBank/DDBJ whole genome shotgun (WGS) entry which is preliminary data.</text>
</comment>
<dbReference type="AlphaFoldDB" id="A0AAN9LZL9"/>
<accession>A0AAN9LZL9</accession>
<proteinExistence type="predicted"/>
<organism evidence="2 3">
    <name type="scientific">Canavalia gladiata</name>
    <name type="common">Sword bean</name>
    <name type="synonym">Dolichos gladiatus</name>
    <dbReference type="NCBI Taxonomy" id="3824"/>
    <lineage>
        <taxon>Eukaryota</taxon>
        <taxon>Viridiplantae</taxon>
        <taxon>Streptophyta</taxon>
        <taxon>Embryophyta</taxon>
        <taxon>Tracheophyta</taxon>
        <taxon>Spermatophyta</taxon>
        <taxon>Magnoliopsida</taxon>
        <taxon>eudicotyledons</taxon>
        <taxon>Gunneridae</taxon>
        <taxon>Pentapetalae</taxon>
        <taxon>rosids</taxon>
        <taxon>fabids</taxon>
        <taxon>Fabales</taxon>
        <taxon>Fabaceae</taxon>
        <taxon>Papilionoideae</taxon>
        <taxon>50 kb inversion clade</taxon>
        <taxon>NPAAA clade</taxon>
        <taxon>indigoferoid/millettioid clade</taxon>
        <taxon>Phaseoleae</taxon>
        <taxon>Canavalia</taxon>
    </lineage>
</organism>
<dbReference type="EMBL" id="JAYMYQ010000003">
    <property type="protein sequence ID" value="KAK7345087.1"/>
    <property type="molecule type" value="Genomic_DNA"/>
</dbReference>
<name>A0AAN9LZL9_CANGL</name>